<gene>
    <name evidence="3" type="ORF">HMPREF2086_00612</name>
</gene>
<evidence type="ECO:0000259" key="2">
    <source>
        <dbReference type="Pfam" id="PF03787"/>
    </source>
</evidence>
<evidence type="ECO:0000256" key="1">
    <source>
        <dbReference type="ARBA" id="ARBA00023118"/>
    </source>
</evidence>
<reference evidence="3 4" key="1">
    <citation type="journal article" date="2014" name="Genome Announc.">
        <title>Draft genome sequences of six enterohepatic helicobacter species isolated from humans and one from rhesus macaques.</title>
        <authorList>
            <person name="Shen Z."/>
            <person name="Sheh A."/>
            <person name="Young S.K."/>
            <person name="Abouelliel A."/>
            <person name="Ward D.V."/>
            <person name="Earl A.M."/>
            <person name="Fox J.G."/>
        </authorList>
    </citation>
    <scope>NUCLEOTIDE SEQUENCE [LARGE SCALE GENOMIC DNA]</scope>
    <source>
        <strain evidence="3 4">MIT 99-5501</strain>
    </source>
</reference>
<dbReference type="PANTHER" id="PTHR35579">
    <property type="entry name" value="CRISPR SYSTEM CMS ENDORIBONUCLEASE CSM3"/>
    <property type="match status" value="1"/>
</dbReference>
<dbReference type="PANTHER" id="PTHR35579:SF3">
    <property type="entry name" value="CRISPR SYSTEM CMS ENDORIBONUCLEASE CSM3"/>
    <property type="match status" value="1"/>
</dbReference>
<dbReference type="RefSeq" id="WP_023927337.1">
    <property type="nucleotide sequence ID" value="NZ_KI669454.1"/>
</dbReference>
<dbReference type="AlphaFoldDB" id="V8CAU7"/>
<dbReference type="Pfam" id="PF03787">
    <property type="entry name" value="RAMPs"/>
    <property type="match status" value="1"/>
</dbReference>
<dbReference type="CDD" id="cd09726">
    <property type="entry name" value="RAMP_I_III"/>
    <property type="match status" value="1"/>
</dbReference>
<comment type="caution">
    <text evidence="3">The sequence shown here is derived from an EMBL/GenBank/DDBJ whole genome shotgun (WGS) entry which is preliminary data.</text>
</comment>
<dbReference type="OrthoDB" id="163151at2"/>
<dbReference type="PATRIC" id="fig|1357400.3.peg.844"/>
<accession>V8CAU7</accession>
<protein>
    <recommendedName>
        <fullName evidence="2">CRISPR type III-associated protein domain-containing protein</fullName>
    </recommendedName>
</protein>
<sequence>MSNTIYYKITFLDFWHLSSGARLDSSVIKDSEGFPFVPAKTLKGVLREVAESFGNDFVNECFGEVVQKDRVPKEGKCHFSNATLNQATKDALKTLTHFLYAKLASTAIDENFGSAKEGSLREIEVAKPLSLYGTIHNVPANYADTMTNTLKSLKSMGLNRNRGLGRLKIEILENTQNLNK</sequence>
<feature type="domain" description="CRISPR type III-associated protein" evidence="2">
    <location>
        <begin position="8"/>
        <end position="168"/>
    </location>
</feature>
<dbReference type="Proteomes" id="UP000018731">
    <property type="component" value="Unassembled WGS sequence"/>
</dbReference>
<name>V8CAU7_9HELI</name>
<dbReference type="EMBL" id="AZJI01000004">
    <property type="protein sequence ID" value="ETD23866.1"/>
    <property type="molecule type" value="Genomic_DNA"/>
</dbReference>
<dbReference type="InterPro" id="IPR005537">
    <property type="entry name" value="RAMP_III_fam"/>
</dbReference>
<organism evidence="3 4">
    <name type="scientific">Helicobacter macacae MIT 99-5501</name>
    <dbReference type="NCBI Taxonomy" id="1357400"/>
    <lineage>
        <taxon>Bacteria</taxon>
        <taxon>Pseudomonadati</taxon>
        <taxon>Campylobacterota</taxon>
        <taxon>Epsilonproteobacteria</taxon>
        <taxon>Campylobacterales</taxon>
        <taxon>Helicobacteraceae</taxon>
        <taxon>Helicobacter</taxon>
    </lineage>
</organism>
<evidence type="ECO:0000313" key="4">
    <source>
        <dbReference type="Proteomes" id="UP000018731"/>
    </source>
</evidence>
<dbReference type="eggNOG" id="COG1337">
    <property type="taxonomic scope" value="Bacteria"/>
</dbReference>
<proteinExistence type="predicted"/>
<evidence type="ECO:0000313" key="3">
    <source>
        <dbReference type="EMBL" id="ETD23866.1"/>
    </source>
</evidence>
<dbReference type="HOGENOM" id="CLU_121969_0_0_7"/>
<keyword evidence="1" id="KW-0051">Antiviral defense</keyword>
<dbReference type="STRING" id="1357400.HMPREF2086_00612"/>
<dbReference type="InterPro" id="IPR052216">
    <property type="entry name" value="CRISPR_Csm3_endoribonuclease"/>
</dbReference>
<keyword evidence="4" id="KW-1185">Reference proteome</keyword>
<dbReference type="GO" id="GO:0051607">
    <property type="term" value="P:defense response to virus"/>
    <property type="evidence" value="ECO:0007669"/>
    <property type="project" value="UniProtKB-KW"/>
</dbReference>